<keyword evidence="5" id="KW-1003">Cell membrane</keyword>
<evidence type="ECO:0000256" key="4">
    <source>
        <dbReference type="ARBA" id="ARBA00022448"/>
    </source>
</evidence>
<dbReference type="PIRSF" id="PIRSF006603">
    <property type="entry name" value="DinF"/>
    <property type="match status" value="1"/>
</dbReference>
<evidence type="ECO:0000256" key="6">
    <source>
        <dbReference type="ARBA" id="ARBA00022692"/>
    </source>
</evidence>
<comment type="subcellular location">
    <subcellularLocation>
        <location evidence="1">Cell membrane</location>
        <topology evidence="1">Multi-pass membrane protein</topology>
    </subcellularLocation>
</comment>
<comment type="similarity">
    <text evidence="2">Belongs to the multi antimicrobial extrusion (MATE) (TC 2.A.66.1) family. MepA subfamily.</text>
</comment>
<feature type="transmembrane region" description="Helical" evidence="10">
    <location>
        <begin position="416"/>
        <end position="435"/>
    </location>
</feature>
<dbReference type="GO" id="GO:0046677">
    <property type="term" value="P:response to antibiotic"/>
    <property type="evidence" value="ECO:0007669"/>
    <property type="project" value="UniProtKB-KW"/>
</dbReference>
<dbReference type="InterPro" id="IPR051327">
    <property type="entry name" value="MATE_MepA_subfamily"/>
</dbReference>
<sequence>MSKIKLSDHFTFRRLLRFTIPSIIMMVCTSVYSIVDGLFVSNFVGKEQFAALNLIMPVIMALSTIGFMFGTGGSAIVGITLGVGKKEQANEFFSLLVYVMMALGFSAAVLGFIFMRPLAIALGAKGQMISDCVLYGRISMISLPFFMLQIMFQSFYITAERPEMSLKISIATGLTNMILDYVFIAVFHWGLAGAAFATVTGELIGGTIPIFYFFLNKTSILHLGKTRFSGNVLAKTCLNGSSEMMTNISTSIVNMLYNYQVMRFAGEDGVAAYGVIMYANFIFAAMYLGYTIGCAPLISYNHGADNRKELHNLFKKSLMLISVTGILMLSIAQGLAGQVVGLFVGYDKELLALTITGFRIYSISYLLNGFNIWGSGFFTALGNGIISAQIAFFRTLLFQCSMVLLLPVFFEINGVWAAIIVAELLALVVTGQFLIRKRKVYGYA</sequence>
<dbReference type="EMBL" id="BHGK01000001">
    <property type="protein sequence ID" value="GCA68216.1"/>
    <property type="molecule type" value="Genomic_DNA"/>
</dbReference>
<feature type="transmembrane region" description="Helical" evidence="10">
    <location>
        <begin position="95"/>
        <end position="114"/>
    </location>
</feature>
<evidence type="ECO:0000256" key="3">
    <source>
        <dbReference type="ARBA" id="ARBA00022106"/>
    </source>
</evidence>
<dbReference type="Pfam" id="PF01554">
    <property type="entry name" value="MatE"/>
    <property type="match status" value="2"/>
</dbReference>
<keyword evidence="8 10" id="KW-0472">Membrane</keyword>
<evidence type="ECO:0000256" key="5">
    <source>
        <dbReference type="ARBA" id="ARBA00022475"/>
    </source>
</evidence>
<name>A0A391P7B0_9FIRM</name>
<organism evidence="11 12">
    <name type="scientific">Mediterraneibacter butyricigenes</name>
    <dbReference type="NCBI Taxonomy" id="2316025"/>
    <lineage>
        <taxon>Bacteria</taxon>
        <taxon>Bacillati</taxon>
        <taxon>Bacillota</taxon>
        <taxon>Clostridia</taxon>
        <taxon>Lachnospirales</taxon>
        <taxon>Lachnospiraceae</taxon>
        <taxon>Mediterraneibacter</taxon>
    </lineage>
</organism>
<dbReference type="GO" id="GO:0015297">
    <property type="term" value="F:antiporter activity"/>
    <property type="evidence" value="ECO:0007669"/>
    <property type="project" value="InterPro"/>
</dbReference>
<feature type="transmembrane region" description="Helical" evidence="10">
    <location>
        <begin position="15"/>
        <end position="35"/>
    </location>
</feature>
<keyword evidence="6 10" id="KW-0812">Transmembrane</keyword>
<feature type="transmembrane region" description="Helical" evidence="10">
    <location>
        <begin position="195"/>
        <end position="215"/>
    </location>
</feature>
<feature type="transmembrane region" description="Helical" evidence="10">
    <location>
        <begin position="391"/>
        <end position="410"/>
    </location>
</feature>
<keyword evidence="4" id="KW-0813">Transport</keyword>
<accession>A0A391P7B0</accession>
<feature type="transmembrane region" description="Helical" evidence="10">
    <location>
        <begin position="168"/>
        <end position="189"/>
    </location>
</feature>
<feature type="transmembrane region" description="Helical" evidence="10">
    <location>
        <begin position="277"/>
        <end position="298"/>
    </location>
</feature>
<dbReference type="PANTHER" id="PTHR43823">
    <property type="entry name" value="SPORULATION PROTEIN YKVU"/>
    <property type="match status" value="1"/>
</dbReference>
<feature type="transmembrane region" description="Helical" evidence="10">
    <location>
        <begin position="318"/>
        <end position="344"/>
    </location>
</feature>
<dbReference type="GO" id="GO:0005886">
    <property type="term" value="C:plasma membrane"/>
    <property type="evidence" value="ECO:0007669"/>
    <property type="project" value="UniProtKB-SubCell"/>
</dbReference>
<protein>
    <recommendedName>
        <fullName evidence="3">Multidrug export protein MepA</fullName>
    </recommendedName>
</protein>
<proteinExistence type="inferred from homology"/>
<dbReference type="CDD" id="cd13143">
    <property type="entry name" value="MATE_MepA_like"/>
    <property type="match status" value="1"/>
</dbReference>
<dbReference type="AlphaFoldDB" id="A0A391P7B0"/>
<comment type="caution">
    <text evidence="11">The sequence shown here is derived from an EMBL/GenBank/DDBJ whole genome shotgun (WGS) entry which is preliminary data.</text>
</comment>
<dbReference type="InterPro" id="IPR002528">
    <property type="entry name" value="MATE_fam"/>
</dbReference>
<evidence type="ECO:0000256" key="1">
    <source>
        <dbReference type="ARBA" id="ARBA00004651"/>
    </source>
</evidence>
<evidence type="ECO:0000313" key="12">
    <source>
        <dbReference type="Proteomes" id="UP000265643"/>
    </source>
</evidence>
<evidence type="ECO:0000313" key="11">
    <source>
        <dbReference type="EMBL" id="GCA68216.1"/>
    </source>
</evidence>
<feature type="transmembrane region" description="Helical" evidence="10">
    <location>
        <begin position="55"/>
        <end position="83"/>
    </location>
</feature>
<feature type="transmembrane region" description="Helical" evidence="10">
    <location>
        <begin position="134"/>
        <end position="156"/>
    </location>
</feature>
<dbReference type="PANTHER" id="PTHR43823:SF3">
    <property type="entry name" value="MULTIDRUG EXPORT PROTEIN MEPA"/>
    <property type="match status" value="1"/>
</dbReference>
<dbReference type="GO" id="GO:0042910">
    <property type="term" value="F:xenobiotic transmembrane transporter activity"/>
    <property type="evidence" value="ECO:0007669"/>
    <property type="project" value="InterPro"/>
</dbReference>
<dbReference type="RefSeq" id="WP_119298863.1">
    <property type="nucleotide sequence ID" value="NZ_BHGK01000001.1"/>
</dbReference>
<evidence type="ECO:0000256" key="7">
    <source>
        <dbReference type="ARBA" id="ARBA00022989"/>
    </source>
</evidence>
<keyword evidence="12" id="KW-1185">Reference proteome</keyword>
<gene>
    <name evidence="11" type="ORF">KGMB01110_26520</name>
</gene>
<feature type="transmembrane region" description="Helical" evidence="10">
    <location>
        <begin position="350"/>
        <end position="370"/>
    </location>
</feature>
<dbReference type="InterPro" id="IPR045070">
    <property type="entry name" value="MATE_MepA-like"/>
</dbReference>
<keyword evidence="9" id="KW-0046">Antibiotic resistance</keyword>
<feature type="transmembrane region" description="Helical" evidence="10">
    <location>
        <begin position="236"/>
        <end position="257"/>
    </location>
</feature>
<evidence type="ECO:0000256" key="10">
    <source>
        <dbReference type="SAM" id="Phobius"/>
    </source>
</evidence>
<evidence type="ECO:0000256" key="2">
    <source>
        <dbReference type="ARBA" id="ARBA00008417"/>
    </source>
</evidence>
<evidence type="ECO:0000256" key="9">
    <source>
        <dbReference type="ARBA" id="ARBA00023251"/>
    </source>
</evidence>
<evidence type="ECO:0000256" key="8">
    <source>
        <dbReference type="ARBA" id="ARBA00023136"/>
    </source>
</evidence>
<dbReference type="Proteomes" id="UP000265643">
    <property type="component" value="Unassembled WGS sequence"/>
</dbReference>
<reference evidence="12" key="1">
    <citation type="submission" date="2018-09" db="EMBL/GenBank/DDBJ databases">
        <title>Draft Genome Sequence of Mediterraneibacter sp. KCTC 15684.</title>
        <authorList>
            <person name="Kim J.S."/>
            <person name="Han K.I."/>
            <person name="Suh M.K."/>
            <person name="Lee K.C."/>
            <person name="Eom M.K."/>
            <person name="Lee J.H."/>
            <person name="Park S.H."/>
            <person name="Kang S.W."/>
            <person name="Park J.E."/>
            <person name="Oh B.S."/>
            <person name="Yu S.Y."/>
            <person name="Choi S.H."/>
            <person name="Lee D.H."/>
            <person name="Yoon H."/>
            <person name="Kim B."/>
            <person name="Yang S.J."/>
            <person name="Lee J.S."/>
        </authorList>
    </citation>
    <scope>NUCLEOTIDE SEQUENCE [LARGE SCALE GENOMIC DNA]</scope>
    <source>
        <strain evidence="12">KCTC 15684</strain>
    </source>
</reference>
<keyword evidence="7 10" id="KW-1133">Transmembrane helix</keyword>
<dbReference type="InterPro" id="IPR048279">
    <property type="entry name" value="MdtK-like"/>
</dbReference>